<sequence length="92" mass="9698">MFQIKLTIVALAAVFLLAGQANALADNNSMHTSYYFMTMTANPGALTVDACNGDNHYDLGHSCAFKGDQGKSEGTCQYDGANSTVLICQTGP</sequence>
<proteinExistence type="predicted"/>
<keyword evidence="1" id="KW-0732">Signal</keyword>
<evidence type="ECO:0000313" key="3">
    <source>
        <dbReference type="Proteomes" id="UP001175228"/>
    </source>
</evidence>
<evidence type="ECO:0000313" key="2">
    <source>
        <dbReference type="EMBL" id="KAK0499038.1"/>
    </source>
</evidence>
<dbReference type="AlphaFoldDB" id="A0AA39Q9Z9"/>
<feature type="signal peptide" evidence="1">
    <location>
        <begin position="1"/>
        <end position="23"/>
    </location>
</feature>
<gene>
    <name evidence="2" type="ORF">EDD18DRAFT_1350472</name>
</gene>
<evidence type="ECO:0008006" key="4">
    <source>
        <dbReference type="Google" id="ProtNLM"/>
    </source>
</evidence>
<protein>
    <recommendedName>
        <fullName evidence="4">Cyanovirin-N domain-containing protein</fullName>
    </recommendedName>
</protein>
<evidence type="ECO:0000256" key="1">
    <source>
        <dbReference type="SAM" id="SignalP"/>
    </source>
</evidence>
<reference evidence="2" key="1">
    <citation type="submission" date="2023-06" db="EMBL/GenBank/DDBJ databases">
        <authorList>
            <consortium name="Lawrence Berkeley National Laboratory"/>
            <person name="Ahrendt S."/>
            <person name="Sahu N."/>
            <person name="Indic B."/>
            <person name="Wong-Bajracharya J."/>
            <person name="Merenyi Z."/>
            <person name="Ke H.-M."/>
            <person name="Monk M."/>
            <person name="Kocsube S."/>
            <person name="Drula E."/>
            <person name="Lipzen A."/>
            <person name="Balint B."/>
            <person name="Henrissat B."/>
            <person name="Andreopoulos B."/>
            <person name="Martin F.M."/>
            <person name="Harder C.B."/>
            <person name="Rigling D."/>
            <person name="Ford K.L."/>
            <person name="Foster G.D."/>
            <person name="Pangilinan J."/>
            <person name="Papanicolaou A."/>
            <person name="Barry K."/>
            <person name="LaButti K."/>
            <person name="Viragh M."/>
            <person name="Koriabine M."/>
            <person name="Yan M."/>
            <person name="Riley R."/>
            <person name="Champramary S."/>
            <person name="Plett K.L."/>
            <person name="Tsai I.J."/>
            <person name="Slot J."/>
            <person name="Sipos G."/>
            <person name="Plett J."/>
            <person name="Nagy L.G."/>
            <person name="Grigoriev I.V."/>
        </authorList>
    </citation>
    <scope>NUCLEOTIDE SEQUENCE</scope>
    <source>
        <strain evidence="2">HWK02</strain>
    </source>
</reference>
<comment type="caution">
    <text evidence="2">The sequence shown here is derived from an EMBL/GenBank/DDBJ whole genome shotgun (WGS) entry which is preliminary data.</text>
</comment>
<organism evidence="2 3">
    <name type="scientific">Armillaria luteobubalina</name>
    <dbReference type="NCBI Taxonomy" id="153913"/>
    <lineage>
        <taxon>Eukaryota</taxon>
        <taxon>Fungi</taxon>
        <taxon>Dikarya</taxon>
        <taxon>Basidiomycota</taxon>
        <taxon>Agaricomycotina</taxon>
        <taxon>Agaricomycetes</taxon>
        <taxon>Agaricomycetidae</taxon>
        <taxon>Agaricales</taxon>
        <taxon>Marasmiineae</taxon>
        <taxon>Physalacriaceae</taxon>
        <taxon>Armillaria</taxon>
    </lineage>
</organism>
<accession>A0AA39Q9Z9</accession>
<dbReference type="Proteomes" id="UP001175228">
    <property type="component" value="Unassembled WGS sequence"/>
</dbReference>
<keyword evidence="3" id="KW-1185">Reference proteome</keyword>
<name>A0AA39Q9Z9_9AGAR</name>
<dbReference type="EMBL" id="JAUEPU010000010">
    <property type="protein sequence ID" value="KAK0499038.1"/>
    <property type="molecule type" value="Genomic_DNA"/>
</dbReference>
<feature type="chain" id="PRO_5041360981" description="Cyanovirin-N domain-containing protein" evidence="1">
    <location>
        <begin position="24"/>
        <end position="92"/>
    </location>
</feature>